<evidence type="ECO:0008006" key="3">
    <source>
        <dbReference type="Google" id="ProtNLM"/>
    </source>
</evidence>
<dbReference type="Proteomes" id="UP001054902">
    <property type="component" value="Unassembled WGS sequence"/>
</dbReference>
<evidence type="ECO:0000313" key="2">
    <source>
        <dbReference type="Proteomes" id="UP001054902"/>
    </source>
</evidence>
<organism evidence="1 2">
    <name type="scientific">Chaetoceros tenuissimus</name>
    <dbReference type="NCBI Taxonomy" id="426638"/>
    <lineage>
        <taxon>Eukaryota</taxon>
        <taxon>Sar</taxon>
        <taxon>Stramenopiles</taxon>
        <taxon>Ochrophyta</taxon>
        <taxon>Bacillariophyta</taxon>
        <taxon>Coscinodiscophyceae</taxon>
        <taxon>Chaetocerotophycidae</taxon>
        <taxon>Chaetocerotales</taxon>
        <taxon>Chaetocerotaceae</taxon>
        <taxon>Chaetoceros</taxon>
    </lineage>
</organism>
<comment type="caution">
    <text evidence="1">The sequence shown here is derived from an EMBL/GenBank/DDBJ whole genome shotgun (WGS) entry which is preliminary data.</text>
</comment>
<dbReference type="InterPro" id="IPR018790">
    <property type="entry name" value="DUF2358"/>
</dbReference>
<protein>
    <recommendedName>
        <fullName evidence="3">Plastid lipid-associated protein/fibrillin conserved domain-containing protein</fullName>
    </recommendedName>
</protein>
<proteinExistence type="predicted"/>
<dbReference type="PANTHER" id="PTHR34123:SF3">
    <property type="entry name" value="SNOAL-LIKE DOMAIN-CONTAINING PROTEIN"/>
    <property type="match status" value="1"/>
</dbReference>
<reference evidence="1 2" key="1">
    <citation type="journal article" date="2021" name="Sci. Rep.">
        <title>The genome of the diatom Chaetoceros tenuissimus carries an ancient integrated fragment of an extant virus.</title>
        <authorList>
            <person name="Hongo Y."/>
            <person name="Kimura K."/>
            <person name="Takaki Y."/>
            <person name="Yoshida Y."/>
            <person name="Baba S."/>
            <person name="Kobayashi G."/>
            <person name="Nagasaki K."/>
            <person name="Hano T."/>
            <person name="Tomaru Y."/>
        </authorList>
    </citation>
    <scope>NUCLEOTIDE SEQUENCE [LARGE SCALE GENOMIC DNA]</scope>
    <source>
        <strain evidence="1 2">NIES-3715</strain>
    </source>
</reference>
<sequence>MSASAEVEALPNELRQYTALAPLGAATSTGEKLTNLSLQQIAETLARDLEFGANDNGGYFISGDLTPQIFRDDCTFIDPTNSVSSLSRYQNALKILFEPESSYVHLLDMSMNEETNEIYAKIESGGILQLPWKARISTYQSDIVYKIDHEGLILSQSQVWSIPASQALKETFTPSFLNPPYSNMAKPDDEPEEVTKLFELVNGRDVDSYSQEMRFEIADLITEIVDKQYSWNRNDLEGKWALAYLQPGPNGGGIDRRIPFPELPFNHNFQIFTTDSVTNVGELLGPLLEVRVGGSLVEDDVSSLSTPKRFTANIENGGICAGNFDKCIPLPIRGEGLFDGVYLGKRLRIGQNLNGGGARVVQIKLK</sequence>
<evidence type="ECO:0000313" key="1">
    <source>
        <dbReference type="EMBL" id="GFH56048.1"/>
    </source>
</evidence>
<name>A0AAD3D1G7_9STRA</name>
<dbReference type="PANTHER" id="PTHR34123">
    <property type="entry name" value="OS04G0578200 PROTEIN"/>
    <property type="match status" value="1"/>
</dbReference>
<accession>A0AAD3D1G7</accession>
<keyword evidence="2" id="KW-1185">Reference proteome</keyword>
<gene>
    <name evidence="1" type="ORF">CTEN210_12524</name>
</gene>
<dbReference type="Pfam" id="PF10184">
    <property type="entry name" value="DUF2358"/>
    <property type="match status" value="1"/>
</dbReference>
<dbReference type="EMBL" id="BLLK01000051">
    <property type="protein sequence ID" value="GFH56048.1"/>
    <property type="molecule type" value="Genomic_DNA"/>
</dbReference>
<dbReference type="AlphaFoldDB" id="A0AAD3D1G7"/>